<dbReference type="EMBL" id="JALNTZ010000003">
    <property type="protein sequence ID" value="KAJ3659524.1"/>
    <property type="molecule type" value="Genomic_DNA"/>
</dbReference>
<gene>
    <name evidence="1" type="ORF">Zmor_011208</name>
</gene>
<comment type="caution">
    <text evidence="1">The sequence shown here is derived from an EMBL/GenBank/DDBJ whole genome shotgun (WGS) entry which is preliminary data.</text>
</comment>
<reference evidence="1" key="1">
    <citation type="journal article" date="2023" name="G3 (Bethesda)">
        <title>Whole genome assemblies of Zophobas morio and Tenebrio molitor.</title>
        <authorList>
            <person name="Kaur S."/>
            <person name="Stinson S.A."/>
            <person name="diCenzo G.C."/>
        </authorList>
    </citation>
    <scope>NUCLEOTIDE SEQUENCE</scope>
    <source>
        <strain evidence="1">QUZm001</strain>
    </source>
</reference>
<evidence type="ECO:0000313" key="1">
    <source>
        <dbReference type="EMBL" id="KAJ3659524.1"/>
    </source>
</evidence>
<keyword evidence="2" id="KW-1185">Reference proteome</keyword>
<dbReference type="Proteomes" id="UP001168821">
    <property type="component" value="Unassembled WGS sequence"/>
</dbReference>
<name>A0AA38IR72_9CUCU</name>
<organism evidence="1 2">
    <name type="scientific">Zophobas morio</name>
    <dbReference type="NCBI Taxonomy" id="2755281"/>
    <lineage>
        <taxon>Eukaryota</taxon>
        <taxon>Metazoa</taxon>
        <taxon>Ecdysozoa</taxon>
        <taxon>Arthropoda</taxon>
        <taxon>Hexapoda</taxon>
        <taxon>Insecta</taxon>
        <taxon>Pterygota</taxon>
        <taxon>Neoptera</taxon>
        <taxon>Endopterygota</taxon>
        <taxon>Coleoptera</taxon>
        <taxon>Polyphaga</taxon>
        <taxon>Cucujiformia</taxon>
        <taxon>Tenebrionidae</taxon>
        <taxon>Zophobas</taxon>
    </lineage>
</organism>
<accession>A0AA38IR72</accession>
<evidence type="ECO:0000313" key="2">
    <source>
        <dbReference type="Proteomes" id="UP001168821"/>
    </source>
</evidence>
<dbReference type="AlphaFoldDB" id="A0AA38IR72"/>
<sequence>MIYCLLPNVTHILQSCDVSIFKSLKEPWKKKEVLKYKQTTNKYITKVTFMPLFKKALDAVSVDSFHNGFRKCGLFPLNEENVDFTQYISKKREELTETLEIANEPEDEKKTDMETYKSIAEYAPNLNNRFWE</sequence>
<protein>
    <recommendedName>
        <fullName evidence="3">DDE-1 domain-containing protein</fullName>
    </recommendedName>
</protein>
<evidence type="ECO:0008006" key="3">
    <source>
        <dbReference type="Google" id="ProtNLM"/>
    </source>
</evidence>
<proteinExistence type="predicted"/>